<dbReference type="PATRIC" id="fig|2340.3.peg.1492"/>
<evidence type="ECO:0000256" key="3">
    <source>
        <dbReference type="SAM" id="SignalP"/>
    </source>
</evidence>
<dbReference type="InterPro" id="IPR011757">
    <property type="entry name" value="Lytic_transglycosylase_MltB"/>
</dbReference>
<feature type="chain" id="PRO_5002054478" evidence="3">
    <location>
        <begin position="21"/>
        <end position="398"/>
    </location>
</feature>
<evidence type="ECO:0000259" key="4">
    <source>
        <dbReference type="Pfam" id="PF13406"/>
    </source>
</evidence>
<proteinExistence type="predicted"/>
<dbReference type="GeneID" id="86992406"/>
<feature type="region of interest" description="Disordered" evidence="2">
    <location>
        <begin position="22"/>
        <end position="59"/>
    </location>
</feature>
<evidence type="ECO:0000256" key="1">
    <source>
        <dbReference type="PIRSR" id="PIRSR611757-1"/>
    </source>
</evidence>
<dbReference type="Proteomes" id="UP000030856">
    <property type="component" value="Unassembled WGS sequence"/>
</dbReference>
<dbReference type="Gene3D" id="1.10.8.350">
    <property type="entry name" value="Bacterial muramidase"/>
    <property type="match status" value="1"/>
</dbReference>
<feature type="domain" description="Transglycosylase SLT" evidence="4">
    <location>
        <begin position="72"/>
        <end position="374"/>
    </location>
</feature>
<dbReference type="InterPro" id="IPR043426">
    <property type="entry name" value="MltB-like"/>
</dbReference>
<accession>A0A0B0H708</accession>
<sequence>MWPLVLMLAMVLAGCQTSLFKNGGQQADSTQNSTDSAQQSSTNPPPSVFNTPKKPVGNYKASKVTGTYAGKKSVNRFIDTMVKKHDFDRRWLNGLFSTVQRQNKSIRLMDRYAPSKKKKNRPADYVGQPGRGSWSRYRRQFINDKNLQRGTEFWLSHKSTLRRVEREYQVPAHVIVGIIGVETRWGRITGDYVVLDTLSTIAFDYPRRSAYFTKELEEFLLMSREEGVDPRTPRGSYAGAMGLGQFMPSSFRKYAVDYSRDGVRDLMNPKDAIASVANYFKAHGWKPGEDVAVRANKSGSAYRKVKWGYSSNYTLRELSRVGVKPRKKIKTNEVSLLRFANYKSDEVWLGLNNFYVITRYNRSSKYAMAVYQLGEQLNKRVRPAKSASRESLLVLGES</sequence>
<dbReference type="PANTHER" id="PTHR30163:SF9">
    <property type="entry name" value="MEMBRANE-BOUND LYTIC MUREIN TRANSGLYCOSYLASE B"/>
    <property type="match status" value="1"/>
</dbReference>
<dbReference type="eggNOG" id="COG2951">
    <property type="taxonomic scope" value="Bacteria"/>
</dbReference>
<dbReference type="CDD" id="cd13399">
    <property type="entry name" value="Slt35-like"/>
    <property type="match status" value="1"/>
</dbReference>
<dbReference type="AlphaFoldDB" id="A0A0B0H708"/>
<dbReference type="OrthoDB" id="9772911at2"/>
<protein>
    <submittedName>
        <fullName evidence="5">Lytic murein transglycosylase B</fullName>
    </submittedName>
</protein>
<dbReference type="RefSeq" id="WP_078453015.1">
    <property type="nucleotide sequence ID" value="NZ_JRAA01000002.1"/>
</dbReference>
<evidence type="ECO:0000313" key="6">
    <source>
        <dbReference type="Proteomes" id="UP000030856"/>
    </source>
</evidence>
<dbReference type="GO" id="GO:0008933">
    <property type="term" value="F:peptidoglycan lytic transglycosylase activity"/>
    <property type="evidence" value="ECO:0007669"/>
    <property type="project" value="TreeGrafter"/>
</dbReference>
<gene>
    <name evidence="5" type="ORF">JV46_03640</name>
</gene>
<keyword evidence="3" id="KW-0732">Signal</keyword>
<reference evidence="5 6" key="1">
    <citation type="journal article" date="2014" name="BMC Genomics">
        <title>The genome of the intracellular bacterium of the coastal bivalve, Solemya velum: a blueprint for thriving in and out of symbiosis.</title>
        <authorList>
            <person name="Dmytrenko O."/>
            <person name="Russell S.L."/>
            <person name="Loo W.T."/>
            <person name="Fontanez K.M."/>
            <person name="Liao L."/>
            <person name="Roeselers G."/>
            <person name="Sharma R."/>
            <person name="Stewart F.J."/>
            <person name="Newton I.L."/>
            <person name="Woyke T."/>
            <person name="Wu D."/>
            <person name="Lang J.M."/>
            <person name="Eisen J.A."/>
            <person name="Cavanaugh C.M."/>
        </authorList>
    </citation>
    <scope>NUCLEOTIDE SEQUENCE [LARGE SCALE GENOMIC DNA]</scope>
    <source>
        <strain evidence="5 6">WH</strain>
    </source>
</reference>
<dbReference type="STRING" id="2340.JV46_03640"/>
<dbReference type="SUPFAM" id="SSF53955">
    <property type="entry name" value="Lysozyme-like"/>
    <property type="match status" value="1"/>
</dbReference>
<dbReference type="Gene3D" id="1.10.530.10">
    <property type="match status" value="1"/>
</dbReference>
<dbReference type="NCBIfam" id="TIGR02282">
    <property type="entry name" value="MltB"/>
    <property type="match status" value="1"/>
</dbReference>
<dbReference type="FunFam" id="1.10.8.350:FF:000001">
    <property type="entry name" value="Lytic murein transglycosylase B"/>
    <property type="match status" value="1"/>
</dbReference>
<dbReference type="InterPro" id="IPR031304">
    <property type="entry name" value="SLT_2"/>
</dbReference>
<name>A0A0B0H708_SOVGS</name>
<organism evidence="5 6">
    <name type="scientific">Solemya velum gill symbiont</name>
    <dbReference type="NCBI Taxonomy" id="2340"/>
    <lineage>
        <taxon>Bacteria</taxon>
        <taxon>Pseudomonadati</taxon>
        <taxon>Pseudomonadota</taxon>
        <taxon>Gammaproteobacteria</taxon>
        <taxon>sulfur-oxidizing symbionts</taxon>
    </lineage>
</organism>
<dbReference type="GO" id="GO:0009253">
    <property type="term" value="P:peptidoglycan catabolic process"/>
    <property type="evidence" value="ECO:0007669"/>
    <property type="project" value="TreeGrafter"/>
</dbReference>
<feature type="signal peptide" evidence="3">
    <location>
        <begin position="1"/>
        <end position="20"/>
    </location>
</feature>
<dbReference type="InterPro" id="IPR023346">
    <property type="entry name" value="Lysozyme-like_dom_sf"/>
</dbReference>
<feature type="active site" evidence="1">
    <location>
        <position position="182"/>
    </location>
</feature>
<dbReference type="Pfam" id="PF13406">
    <property type="entry name" value="SLT_2"/>
    <property type="match status" value="1"/>
</dbReference>
<evidence type="ECO:0000313" key="5">
    <source>
        <dbReference type="EMBL" id="KHF24855.1"/>
    </source>
</evidence>
<dbReference type="PANTHER" id="PTHR30163">
    <property type="entry name" value="MEMBRANE-BOUND LYTIC MUREIN TRANSGLYCOSYLASE B"/>
    <property type="match status" value="1"/>
</dbReference>
<dbReference type="EMBL" id="JRAA01000002">
    <property type="protein sequence ID" value="KHF24855.1"/>
    <property type="molecule type" value="Genomic_DNA"/>
</dbReference>
<evidence type="ECO:0000256" key="2">
    <source>
        <dbReference type="SAM" id="MobiDB-lite"/>
    </source>
</evidence>
<comment type="caution">
    <text evidence="5">The sequence shown here is derived from an EMBL/GenBank/DDBJ whole genome shotgun (WGS) entry which is preliminary data.</text>
</comment>
<feature type="compositionally biased region" description="Polar residues" evidence="2">
    <location>
        <begin position="22"/>
        <end position="42"/>
    </location>
</feature>
<keyword evidence="6" id="KW-1185">Reference proteome</keyword>